<dbReference type="InterPro" id="IPR038063">
    <property type="entry name" value="Transpep_catalytic_dom"/>
</dbReference>
<dbReference type="InterPro" id="IPR045380">
    <property type="entry name" value="LD_TPept_scaffold_dom"/>
</dbReference>
<name>A0A6G8IIC9_9BURK</name>
<evidence type="ECO:0000313" key="10">
    <source>
        <dbReference type="EMBL" id="QIM52962.1"/>
    </source>
</evidence>
<keyword evidence="6 7" id="KW-0961">Cell wall biogenesis/degradation</keyword>
<dbReference type="EMBL" id="CP049989">
    <property type="protein sequence ID" value="QIM52962.1"/>
    <property type="molecule type" value="Genomic_DNA"/>
</dbReference>
<evidence type="ECO:0000256" key="3">
    <source>
        <dbReference type="ARBA" id="ARBA00022679"/>
    </source>
</evidence>
<gene>
    <name evidence="10" type="ORF">G9Q37_12835</name>
</gene>
<dbReference type="Gene3D" id="2.40.440.10">
    <property type="entry name" value="L,D-transpeptidase catalytic domain-like"/>
    <property type="match status" value="1"/>
</dbReference>
<dbReference type="PROSITE" id="PS51318">
    <property type="entry name" value="TAT"/>
    <property type="match status" value="1"/>
</dbReference>
<accession>A0A6G8IIC9</accession>
<dbReference type="InterPro" id="IPR052905">
    <property type="entry name" value="LD-transpeptidase_YkuD-like"/>
</dbReference>
<dbReference type="UniPathway" id="UPA00219"/>
<comment type="pathway">
    <text evidence="1 7">Cell wall biogenesis; peptidoglycan biosynthesis.</text>
</comment>
<dbReference type="InterPro" id="IPR002477">
    <property type="entry name" value="Peptidoglycan-bd-like"/>
</dbReference>
<evidence type="ECO:0000256" key="4">
    <source>
        <dbReference type="ARBA" id="ARBA00022960"/>
    </source>
</evidence>
<dbReference type="Pfam" id="PF20142">
    <property type="entry name" value="Scaffold"/>
    <property type="match status" value="1"/>
</dbReference>
<dbReference type="Pfam" id="PF03734">
    <property type="entry name" value="YkuD"/>
    <property type="match status" value="1"/>
</dbReference>
<dbReference type="Gene3D" id="1.10.101.10">
    <property type="entry name" value="PGBD-like superfamily/PGBD"/>
    <property type="match status" value="1"/>
</dbReference>
<dbReference type="InterPro" id="IPR036366">
    <property type="entry name" value="PGBDSf"/>
</dbReference>
<keyword evidence="11" id="KW-1185">Reference proteome</keyword>
<dbReference type="InterPro" id="IPR006311">
    <property type="entry name" value="TAT_signal"/>
</dbReference>
<dbReference type="GO" id="GO:0004180">
    <property type="term" value="F:carboxypeptidase activity"/>
    <property type="evidence" value="ECO:0007669"/>
    <property type="project" value="UniProtKB-ARBA"/>
</dbReference>
<feature type="active site" description="Proton donor/acceptor" evidence="7">
    <location>
        <position position="424"/>
    </location>
</feature>
<feature type="chain" id="PRO_5026319767" evidence="8">
    <location>
        <begin position="34"/>
        <end position="531"/>
    </location>
</feature>
<dbReference type="GO" id="GO:0016740">
    <property type="term" value="F:transferase activity"/>
    <property type="evidence" value="ECO:0007669"/>
    <property type="project" value="UniProtKB-KW"/>
</dbReference>
<evidence type="ECO:0000256" key="1">
    <source>
        <dbReference type="ARBA" id="ARBA00004752"/>
    </source>
</evidence>
<protein>
    <submittedName>
        <fullName evidence="10">L,D-transpeptidase family protein</fullName>
    </submittedName>
</protein>
<dbReference type="InterPro" id="IPR005490">
    <property type="entry name" value="LD_TPept_cat_dom"/>
</dbReference>
<reference evidence="10 11" key="1">
    <citation type="submission" date="2020-03" db="EMBL/GenBank/DDBJ databases">
        <title>Hydrogenophaga sp. nov. isolated from cyanobacterial mat.</title>
        <authorList>
            <person name="Thorat V."/>
            <person name="Kirdat K."/>
            <person name="Tiwarekar B."/>
            <person name="Costa E.D."/>
            <person name="Yadav A."/>
        </authorList>
    </citation>
    <scope>NUCLEOTIDE SEQUENCE [LARGE SCALE GENOMIC DNA]</scope>
    <source>
        <strain evidence="10 11">BA0156</strain>
    </source>
</reference>
<dbReference type="InterPro" id="IPR036365">
    <property type="entry name" value="PGBD-like_sf"/>
</dbReference>
<keyword evidence="8" id="KW-0732">Signal</keyword>
<dbReference type="GO" id="GO:0008360">
    <property type="term" value="P:regulation of cell shape"/>
    <property type="evidence" value="ECO:0007669"/>
    <property type="project" value="UniProtKB-UniRule"/>
</dbReference>
<evidence type="ECO:0000256" key="7">
    <source>
        <dbReference type="PROSITE-ProRule" id="PRU01373"/>
    </source>
</evidence>
<evidence type="ECO:0000259" key="9">
    <source>
        <dbReference type="PROSITE" id="PS52029"/>
    </source>
</evidence>
<dbReference type="PANTHER" id="PTHR41533:SF2">
    <property type="entry name" value="BLR7131 PROTEIN"/>
    <property type="match status" value="1"/>
</dbReference>
<keyword evidence="3" id="KW-0808">Transferase</keyword>
<dbReference type="SUPFAM" id="SSF141523">
    <property type="entry name" value="L,D-transpeptidase catalytic domain-like"/>
    <property type="match status" value="1"/>
</dbReference>
<organism evidence="10 11">
    <name type="scientific">Hydrogenophaga crocea</name>
    <dbReference type="NCBI Taxonomy" id="2716225"/>
    <lineage>
        <taxon>Bacteria</taxon>
        <taxon>Pseudomonadati</taxon>
        <taxon>Pseudomonadota</taxon>
        <taxon>Betaproteobacteria</taxon>
        <taxon>Burkholderiales</taxon>
        <taxon>Comamonadaceae</taxon>
        <taxon>Hydrogenophaga</taxon>
    </lineage>
</organism>
<proteinExistence type="inferred from homology"/>
<keyword evidence="4 7" id="KW-0133">Cell shape</keyword>
<dbReference type="RefSeq" id="WP_166227568.1">
    <property type="nucleotide sequence ID" value="NZ_CP049989.1"/>
</dbReference>
<dbReference type="Pfam" id="PF01471">
    <property type="entry name" value="PG_binding_1"/>
    <property type="match status" value="1"/>
</dbReference>
<feature type="active site" description="Nucleophile" evidence="7">
    <location>
        <position position="443"/>
    </location>
</feature>
<dbReference type="CDD" id="cd16913">
    <property type="entry name" value="YkuD_like"/>
    <property type="match status" value="1"/>
</dbReference>
<dbReference type="GO" id="GO:0071555">
    <property type="term" value="P:cell wall organization"/>
    <property type="evidence" value="ECO:0007669"/>
    <property type="project" value="UniProtKB-UniRule"/>
</dbReference>
<dbReference type="SUPFAM" id="SSF47090">
    <property type="entry name" value="PGBD-like"/>
    <property type="match status" value="1"/>
</dbReference>
<dbReference type="Proteomes" id="UP000503162">
    <property type="component" value="Chromosome"/>
</dbReference>
<feature type="signal peptide" evidence="8">
    <location>
        <begin position="1"/>
        <end position="33"/>
    </location>
</feature>
<dbReference type="PROSITE" id="PS52029">
    <property type="entry name" value="LD_TPASE"/>
    <property type="match status" value="1"/>
</dbReference>
<evidence type="ECO:0000256" key="6">
    <source>
        <dbReference type="ARBA" id="ARBA00023316"/>
    </source>
</evidence>
<dbReference type="GO" id="GO:0009252">
    <property type="term" value="P:peptidoglycan biosynthetic process"/>
    <property type="evidence" value="ECO:0007669"/>
    <property type="project" value="UniProtKB-UniPathway"/>
</dbReference>
<evidence type="ECO:0000256" key="8">
    <source>
        <dbReference type="SAM" id="SignalP"/>
    </source>
</evidence>
<evidence type="ECO:0000313" key="11">
    <source>
        <dbReference type="Proteomes" id="UP000503162"/>
    </source>
</evidence>
<evidence type="ECO:0000256" key="2">
    <source>
        <dbReference type="ARBA" id="ARBA00005992"/>
    </source>
</evidence>
<dbReference type="PANTHER" id="PTHR41533">
    <property type="entry name" value="L,D-TRANSPEPTIDASE HI_1667-RELATED"/>
    <property type="match status" value="1"/>
</dbReference>
<dbReference type="AlphaFoldDB" id="A0A6G8IIC9"/>
<feature type="domain" description="L,D-TPase catalytic" evidence="9">
    <location>
        <begin position="288"/>
        <end position="481"/>
    </location>
</feature>
<evidence type="ECO:0000256" key="5">
    <source>
        <dbReference type="ARBA" id="ARBA00022984"/>
    </source>
</evidence>
<keyword evidence="5 7" id="KW-0573">Peptidoglycan synthesis</keyword>
<sequence length="531" mass="57159">MPPFAPRWSRRAWLQAAGGLAAWPALGSTQAQAQGPAPAALPTHWPEAPAREALALLAAAGEHGLDPADYGTDALAQRLPAALAAPEGPEAAAFARALNAAMLRLLHDLAFGRIDPRQIHHRFSVAPREGFDPTQALAAALARGRPADAVRAALPPLPFYGQLQGVLAGLRALGDPPAWAQPLPALPRPAGARQPKLEPGAAWPGLPLLAQRLVLLGDLPASAPVPARLEGPLLDALKAFQARHGLAPDGVIGAGTRAALEVPPAARARQVALTLERLRWTPLFLGPRMIVVNIPEFVLRAYEVVDGRIAVRLQMRVIVGEALDHETPLFDERLRSIEFSPFWNVPPSIARAELVPRLRRDPGHWARQGFEFVTGDGRVETALSPAGLDAVLAGRSRIRQRPGPANALGDIKFVFPNRDNIYLHHTPSVGLFARERRDFSHGCIRVEDPVGLARFVMDGMPGWDEDRIRAQMAAGTSTHVALREPLPVLIAYATALVAQGRPRFLPDVYGLDARLQAALDARPRTPPETAR</sequence>
<comment type="similarity">
    <text evidence="2">Belongs to the YkuD family.</text>
</comment>
<dbReference type="KEGG" id="hcz:G9Q37_12835"/>